<gene>
    <name evidence="6" type="primary">LOC113493868</name>
</gene>
<dbReference type="InterPro" id="IPR002223">
    <property type="entry name" value="Kunitz_BPTI"/>
</dbReference>
<dbReference type="PRINTS" id="PR00759">
    <property type="entry name" value="BASICPTASE"/>
</dbReference>
<feature type="domain" description="BPTI/Kunitz inhibitor" evidence="4">
    <location>
        <begin position="151"/>
        <end position="201"/>
    </location>
</feature>
<dbReference type="GO" id="GO:0004867">
    <property type="term" value="F:serine-type endopeptidase inhibitor activity"/>
    <property type="evidence" value="ECO:0007669"/>
    <property type="project" value="UniProtKB-KW"/>
</dbReference>
<evidence type="ECO:0000256" key="1">
    <source>
        <dbReference type="ARBA" id="ARBA00022690"/>
    </source>
</evidence>
<dbReference type="KEGG" id="tnl:113493868"/>
<feature type="domain" description="BPTI/Kunitz inhibitor" evidence="4">
    <location>
        <begin position="86"/>
        <end position="136"/>
    </location>
</feature>
<dbReference type="PROSITE" id="PS00280">
    <property type="entry name" value="BPTI_KUNITZ_1"/>
    <property type="match status" value="1"/>
</dbReference>
<dbReference type="SMART" id="SM00131">
    <property type="entry name" value="KU"/>
    <property type="match status" value="2"/>
</dbReference>
<keyword evidence="3" id="KW-1015">Disulfide bond</keyword>
<evidence type="ECO:0000256" key="2">
    <source>
        <dbReference type="ARBA" id="ARBA00022900"/>
    </source>
</evidence>
<accession>A0A7E5VHM0</accession>
<keyword evidence="2" id="KW-0722">Serine protease inhibitor</keyword>
<evidence type="ECO:0000313" key="6">
    <source>
        <dbReference type="RefSeq" id="XP_026727701.1"/>
    </source>
</evidence>
<protein>
    <submittedName>
        <fullName evidence="6">Tissue factor pathway inhibitor-like</fullName>
    </submittedName>
</protein>
<dbReference type="Gene3D" id="4.10.410.10">
    <property type="entry name" value="Pancreatic trypsin inhibitor Kunitz domain"/>
    <property type="match status" value="2"/>
</dbReference>
<name>A0A7E5VHM0_TRINI</name>
<evidence type="ECO:0000313" key="5">
    <source>
        <dbReference type="Proteomes" id="UP000322000"/>
    </source>
</evidence>
<keyword evidence="5" id="KW-1185">Reference proteome</keyword>
<dbReference type="CDD" id="cd00109">
    <property type="entry name" value="Kunitz-type"/>
    <property type="match status" value="1"/>
</dbReference>
<dbReference type="OrthoDB" id="4473401at2759"/>
<evidence type="ECO:0000259" key="4">
    <source>
        <dbReference type="PROSITE" id="PS50279"/>
    </source>
</evidence>
<sequence length="227" mass="26094">MVTPPNDNKTLFFLTPQRKLPINYLCLAFLCHNYANAKSAKRNGHKRPRHGLPGDEGGKIKSADNPFQKRLCVPADDTLRARRKSCFLRPDTGPCRANLLSWYFDARMRKCYRFFWGGCQGNGNRFDTINKCQEHCLINGSTPTLHVPYFCSLAFDFGTCFGHYNRWAWDSIAKSCKRRMYSGCGGNQNNFETKEECMSTCLLKPNNTMQRFHQFTTCIPFTIGDLQ</sequence>
<dbReference type="InterPro" id="IPR036880">
    <property type="entry name" value="Kunitz_BPTI_sf"/>
</dbReference>
<dbReference type="Proteomes" id="UP000322000">
    <property type="component" value="Chromosome 5"/>
</dbReference>
<dbReference type="Pfam" id="PF00014">
    <property type="entry name" value="Kunitz_BPTI"/>
    <property type="match status" value="2"/>
</dbReference>
<dbReference type="RefSeq" id="XP_026727701.1">
    <property type="nucleotide sequence ID" value="XM_026871900.1"/>
</dbReference>
<dbReference type="SUPFAM" id="SSF57362">
    <property type="entry name" value="BPTI-like"/>
    <property type="match status" value="2"/>
</dbReference>
<dbReference type="GeneID" id="113493868"/>
<dbReference type="InParanoid" id="A0A7E5VHM0"/>
<keyword evidence="1" id="KW-0646">Protease inhibitor</keyword>
<proteinExistence type="predicted"/>
<dbReference type="PROSITE" id="PS50279">
    <property type="entry name" value="BPTI_KUNITZ_2"/>
    <property type="match status" value="2"/>
</dbReference>
<dbReference type="InterPro" id="IPR020901">
    <property type="entry name" value="Prtase_inh_Kunz-CS"/>
</dbReference>
<organism evidence="5 6">
    <name type="scientific">Trichoplusia ni</name>
    <name type="common">Cabbage looper</name>
    <dbReference type="NCBI Taxonomy" id="7111"/>
    <lineage>
        <taxon>Eukaryota</taxon>
        <taxon>Metazoa</taxon>
        <taxon>Ecdysozoa</taxon>
        <taxon>Arthropoda</taxon>
        <taxon>Hexapoda</taxon>
        <taxon>Insecta</taxon>
        <taxon>Pterygota</taxon>
        <taxon>Neoptera</taxon>
        <taxon>Endopterygota</taxon>
        <taxon>Lepidoptera</taxon>
        <taxon>Glossata</taxon>
        <taxon>Ditrysia</taxon>
        <taxon>Noctuoidea</taxon>
        <taxon>Noctuidae</taxon>
        <taxon>Plusiinae</taxon>
        <taxon>Trichoplusia</taxon>
    </lineage>
</organism>
<dbReference type="PANTHER" id="PTHR10083">
    <property type="entry name" value="KUNITZ-TYPE PROTEASE INHIBITOR-RELATED"/>
    <property type="match status" value="1"/>
</dbReference>
<evidence type="ECO:0000256" key="3">
    <source>
        <dbReference type="ARBA" id="ARBA00023157"/>
    </source>
</evidence>
<dbReference type="FunFam" id="4.10.410.10:FF:000020">
    <property type="entry name" value="Collagen, type VI, alpha 3"/>
    <property type="match status" value="1"/>
</dbReference>
<reference evidence="6" key="1">
    <citation type="submission" date="2025-08" db="UniProtKB">
        <authorList>
            <consortium name="RefSeq"/>
        </authorList>
    </citation>
    <scope>IDENTIFICATION</scope>
</reference>
<dbReference type="AlphaFoldDB" id="A0A7E5VHM0"/>
<dbReference type="InterPro" id="IPR050098">
    <property type="entry name" value="TFPI/VKTCI-like"/>
</dbReference>